<evidence type="ECO:0000313" key="3">
    <source>
        <dbReference type="EMBL" id="KAF4348653.1"/>
    </source>
</evidence>
<comment type="caution">
    <text evidence="3">The sequence shown here is derived from an EMBL/GenBank/DDBJ whole genome shotgun (WGS) entry which is preliminary data.</text>
</comment>
<dbReference type="AlphaFoldDB" id="A0A7J6DRD8"/>
<accession>A0A7J6DRD8</accession>
<sequence length="249" mass="28314">MDIVIENGIALERYYLEKRNRRDYFVKKKLDTAIIKTTNHEKHPTIENHIKEKAQMATMVRDDVFMAKAQRRPEVRGLMEETLASGSRGETRCLGSLGTNFVLGKLNYRYKGRCGIADSRTGTPATTRMNGLTERYFGLQRLSPPEQLEAAVLCLEGAALNWFRWENQRQAIKSWEELKSLLLRRFRPKAEGTSQLCKITDKDLSASFDNRTDGRPSSSGGLPQRFEDRDPSPIENSGAQWTCTHDGLG</sequence>
<keyword evidence="4" id="KW-1185">Reference proteome</keyword>
<evidence type="ECO:0000256" key="1">
    <source>
        <dbReference type="SAM" id="MobiDB-lite"/>
    </source>
</evidence>
<evidence type="ECO:0000259" key="2">
    <source>
        <dbReference type="Pfam" id="PF03732"/>
    </source>
</evidence>
<dbReference type="Proteomes" id="UP000583929">
    <property type="component" value="Unassembled WGS sequence"/>
</dbReference>
<feature type="compositionally biased region" description="Polar residues" evidence="1">
    <location>
        <begin position="234"/>
        <end position="243"/>
    </location>
</feature>
<name>A0A7J6DRD8_CANSA</name>
<dbReference type="InterPro" id="IPR005162">
    <property type="entry name" value="Retrotrans_gag_dom"/>
</dbReference>
<feature type="domain" description="Retrotransposon gag" evidence="2">
    <location>
        <begin position="151"/>
        <end position="191"/>
    </location>
</feature>
<gene>
    <name evidence="3" type="ORF">G4B88_007400</name>
</gene>
<proteinExistence type="predicted"/>
<feature type="region of interest" description="Disordered" evidence="1">
    <location>
        <begin position="207"/>
        <end position="249"/>
    </location>
</feature>
<dbReference type="EMBL" id="JAATIQ010000676">
    <property type="protein sequence ID" value="KAF4348653.1"/>
    <property type="molecule type" value="Genomic_DNA"/>
</dbReference>
<evidence type="ECO:0000313" key="4">
    <source>
        <dbReference type="Proteomes" id="UP000583929"/>
    </source>
</evidence>
<protein>
    <recommendedName>
        <fullName evidence="2">Retrotransposon gag domain-containing protein</fullName>
    </recommendedName>
</protein>
<reference evidence="3 4" key="1">
    <citation type="journal article" date="2020" name="bioRxiv">
        <title>Sequence and annotation of 42 cannabis genomes reveals extensive copy number variation in cannabinoid synthesis and pathogen resistance genes.</title>
        <authorList>
            <person name="Mckernan K.J."/>
            <person name="Helbert Y."/>
            <person name="Kane L.T."/>
            <person name="Ebling H."/>
            <person name="Zhang L."/>
            <person name="Liu B."/>
            <person name="Eaton Z."/>
            <person name="Mclaughlin S."/>
            <person name="Kingan S."/>
            <person name="Baybayan P."/>
            <person name="Concepcion G."/>
            <person name="Jordan M."/>
            <person name="Riva A."/>
            <person name="Barbazuk W."/>
            <person name="Harkins T."/>
        </authorList>
    </citation>
    <scope>NUCLEOTIDE SEQUENCE [LARGE SCALE GENOMIC DNA]</scope>
    <source>
        <strain evidence="4">cv. Jamaican Lion 4</strain>
        <tissue evidence="3">Leaf</tissue>
    </source>
</reference>
<dbReference type="Pfam" id="PF03732">
    <property type="entry name" value="Retrotrans_gag"/>
    <property type="match status" value="1"/>
</dbReference>
<organism evidence="3 4">
    <name type="scientific">Cannabis sativa</name>
    <name type="common">Hemp</name>
    <name type="synonym">Marijuana</name>
    <dbReference type="NCBI Taxonomy" id="3483"/>
    <lineage>
        <taxon>Eukaryota</taxon>
        <taxon>Viridiplantae</taxon>
        <taxon>Streptophyta</taxon>
        <taxon>Embryophyta</taxon>
        <taxon>Tracheophyta</taxon>
        <taxon>Spermatophyta</taxon>
        <taxon>Magnoliopsida</taxon>
        <taxon>eudicotyledons</taxon>
        <taxon>Gunneridae</taxon>
        <taxon>Pentapetalae</taxon>
        <taxon>rosids</taxon>
        <taxon>fabids</taxon>
        <taxon>Rosales</taxon>
        <taxon>Cannabaceae</taxon>
        <taxon>Cannabis</taxon>
    </lineage>
</organism>